<sequence length="202" mass="21825">MQDIKDYFAQFGTLFSPSAATEAKVSPRRLTYLLAGSLIVSLSGCQFSTPNSLSVLSPDAQVATQLTNTKAQTESETEPTQKADVPVANAQIFFPDGNCETLVPEKIAVPVGTSLDSAIAKLMEKSVGNGLDVAGYRIDVDSANGLATVDFRLSPDSPRQFISLSQCEQFALFGSLRKTLTENSQWSVKDVRFTEQGQELTF</sequence>
<keyword evidence="2" id="KW-1185">Reference proteome</keyword>
<gene>
    <name evidence="1" type="ORF">IQ249_18955</name>
</gene>
<name>A0A8J7DYQ6_9CYAN</name>
<dbReference type="Proteomes" id="UP000654482">
    <property type="component" value="Unassembled WGS sequence"/>
</dbReference>
<dbReference type="AlphaFoldDB" id="A0A8J7DYQ6"/>
<organism evidence="1 2">
    <name type="scientific">Lusitaniella coriacea LEGE 07157</name>
    <dbReference type="NCBI Taxonomy" id="945747"/>
    <lineage>
        <taxon>Bacteria</taxon>
        <taxon>Bacillati</taxon>
        <taxon>Cyanobacteriota</taxon>
        <taxon>Cyanophyceae</taxon>
        <taxon>Spirulinales</taxon>
        <taxon>Lusitaniellaceae</taxon>
        <taxon>Lusitaniella</taxon>
    </lineage>
</organism>
<reference evidence="1" key="1">
    <citation type="submission" date="2020-10" db="EMBL/GenBank/DDBJ databases">
        <authorList>
            <person name="Castelo-Branco R."/>
            <person name="Eusebio N."/>
            <person name="Adriana R."/>
            <person name="Vieira A."/>
            <person name="Brugerolle De Fraissinette N."/>
            <person name="Rezende De Castro R."/>
            <person name="Schneider M.P."/>
            <person name="Vasconcelos V."/>
            <person name="Leao P.N."/>
        </authorList>
    </citation>
    <scope>NUCLEOTIDE SEQUENCE</scope>
    <source>
        <strain evidence="1">LEGE 07157</strain>
    </source>
</reference>
<dbReference type="RefSeq" id="WP_194031071.1">
    <property type="nucleotide sequence ID" value="NZ_JADEWZ010000035.1"/>
</dbReference>
<comment type="caution">
    <text evidence="1">The sequence shown here is derived from an EMBL/GenBank/DDBJ whole genome shotgun (WGS) entry which is preliminary data.</text>
</comment>
<dbReference type="EMBL" id="JADEWZ010000035">
    <property type="protein sequence ID" value="MBE9117981.1"/>
    <property type="molecule type" value="Genomic_DNA"/>
</dbReference>
<evidence type="ECO:0000313" key="1">
    <source>
        <dbReference type="EMBL" id="MBE9117981.1"/>
    </source>
</evidence>
<evidence type="ECO:0000313" key="2">
    <source>
        <dbReference type="Proteomes" id="UP000654482"/>
    </source>
</evidence>
<accession>A0A8J7DYQ6</accession>
<protein>
    <submittedName>
        <fullName evidence="1">GerMN domain-containing protein</fullName>
    </submittedName>
</protein>
<proteinExistence type="predicted"/>